<dbReference type="GO" id="GO:0003950">
    <property type="term" value="F:NAD+ poly-ADP-ribosyltransferase activity"/>
    <property type="evidence" value="ECO:0007669"/>
    <property type="project" value="UniProtKB-EC"/>
</dbReference>
<dbReference type="PANTHER" id="PTHR10459">
    <property type="entry name" value="DNA LIGASE"/>
    <property type="match status" value="1"/>
</dbReference>
<feature type="domain" description="PARP alpha-helical" evidence="6">
    <location>
        <begin position="68"/>
        <end position="118"/>
    </location>
</feature>
<keyword evidence="4" id="KW-0520">NAD</keyword>
<accession>A0A0A9EYB0</accession>
<dbReference type="Gene3D" id="1.20.142.10">
    <property type="entry name" value="Poly(ADP-ribose) polymerase, regulatory domain"/>
    <property type="match status" value="1"/>
</dbReference>
<sequence>MVPFQHETKLYMNLRQSFRTKLITFGLIARNSNVMQKKYTWLEMDYGEAEKETNMTKKNGSITDQIKETKLETRVAQFISLICNTSMMKQQMVEIRYNADKLPLGKLSKSSILKVMMF</sequence>
<reference evidence="7" key="1">
    <citation type="submission" date="2014-09" db="EMBL/GenBank/DDBJ databases">
        <authorList>
            <person name="Magalhaes I.L.F."/>
            <person name="Oliveira U."/>
            <person name="Santos F.R."/>
            <person name="Vidigal T.H.D.A."/>
            <person name="Brescovit A.D."/>
            <person name="Santos A.J."/>
        </authorList>
    </citation>
    <scope>NUCLEOTIDE SEQUENCE</scope>
    <source>
        <tissue evidence="7">Shoot tissue taken approximately 20 cm above the soil surface</tissue>
    </source>
</reference>
<evidence type="ECO:0000259" key="6">
    <source>
        <dbReference type="PROSITE" id="PS51060"/>
    </source>
</evidence>
<dbReference type="GO" id="GO:1990404">
    <property type="term" value="F:NAD+-protein mono-ADP-ribosyltransferase activity"/>
    <property type="evidence" value="ECO:0007669"/>
    <property type="project" value="TreeGrafter"/>
</dbReference>
<evidence type="ECO:0000256" key="2">
    <source>
        <dbReference type="ARBA" id="ARBA00022676"/>
    </source>
</evidence>
<evidence type="ECO:0000256" key="1">
    <source>
        <dbReference type="ARBA" id="ARBA00012020"/>
    </source>
</evidence>
<evidence type="ECO:0000256" key="5">
    <source>
        <dbReference type="ARBA" id="ARBA00033987"/>
    </source>
</evidence>
<dbReference type="PANTHER" id="PTHR10459:SF60">
    <property type="entry name" value="POLY [ADP-RIBOSE] POLYMERASE 2"/>
    <property type="match status" value="1"/>
</dbReference>
<dbReference type="EC" id="2.4.2.30" evidence="1"/>
<dbReference type="PROSITE" id="PS51060">
    <property type="entry name" value="PARP_ALPHA_HD"/>
    <property type="match status" value="1"/>
</dbReference>
<dbReference type="SUPFAM" id="SSF47587">
    <property type="entry name" value="Domain of poly(ADP-ribose) polymerase"/>
    <property type="match status" value="1"/>
</dbReference>
<evidence type="ECO:0000256" key="4">
    <source>
        <dbReference type="ARBA" id="ARBA00023027"/>
    </source>
</evidence>
<dbReference type="EMBL" id="GBRH01196883">
    <property type="protein sequence ID" value="JAE01013.1"/>
    <property type="molecule type" value="Transcribed_RNA"/>
</dbReference>
<reference evidence="7" key="2">
    <citation type="journal article" date="2015" name="Data Brief">
        <title>Shoot transcriptome of the giant reed, Arundo donax.</title>
        <authorList>
            <person name="Barrero R.A."/>
            <person name="Guerrero F.D."/>
            <person name="Moolhuijzen P."/>
            <person name="Goolsby J.A."/>
            <person name="Tidwell J."/>
            <person name="Bellgard S.E."/>
            <person name="Bellgard M.I."/>
        </authorList>
    </citation>
    <scope>NUCLEOTIDE SEQUENCE</scope>
    <source>
        <tissue evidence="7">Shoot tissue taken approximately 20 cm above the soil surface</tissue>
    </source>
</reference>
<proteinExistence type="predicted"/>
<dbReference type="GO" id="GO:0006302">
    <property type="term" value="P:double-strand break repair"/>
    <property type="evidence" value="ECO:0007669"/>
    <property type="project" value="TreeGrafter"/>
</dbReference>
<name>A0A0A9EYB0_ARUDO</name>
<dbReference type="AlphaFoldDB" id="A0A0A9EYB0"/>
<dbReference type="GO" id="GO:0005730">
    <property type="term" value="C:nucleolus"/>
    <property type="evidence" value="ECO:0007669"/>
    <property type="project" value="TreeGrafter"/>
</dbReference>
<dbReference type="InterPro" id="IPR004102">
    <property type="entry name" value="Poly(ADP-ribose)pol_reg_dom"/>
</dbReference>
<dbReference type="InterPro" id="IPR036616">
    <property type="entry name" value="Poly(ADP-ribose)pol_reg_dom_sf"/>
</dbReference>
<comment type="catalytic activity">
    <reaction evidence="5">
        <text>NAD(+) + (ADP-D-ribosyl)n-acceptor = nicotinamide + (ADP-D-ribosyl)n+1-acceptor + H(+).</text>
        <dbReference type="EC" id="2.4.2.30"/>
    </reaction>
</comment>
<keyword evidence="2" id="KW-0328">Glycosyltransferase</keyword>
<dbReference type="GO" id="GO:0070212">
    <property type="term" value="P:protein poly-ADP-ribosylation"/>
    <property type="evidence" value="ECO:0007669"/>
    <property type="project" value="TreeGrafter"/>
</dbReference>
<evidence type="ECO:0000313" key="7">
    <source>
        <dbReference type="EMBL" id="JAE01013.1"/>
    </source>
</evidence>
<evidence type="ECO:0000256" key="3">
    <source>
        <dbReference type="ARBA" id="ARBA00022679"/>
    </source>
</evidence>
<organism evidence="7">
    <name type="scientific">Arundo donax</name>
    <name type="common">Giant reed</name>
    <name type="synonym">Donax arundinaceus</name>
    <dbReference type="NCBI Taxonomy" id="35708"/>
    <lineage>
        <taxon>Eukaryota</taxon>
        <taxon>Viridiplantae</taxon>
        <taxon>Streptophyta</taxon>
        <taxon>Embryophyta</taxon>
        <taxon>Tracheophyta</taxon>
        <taxon>Spermatophyta</taxon>
        <taxon>Magnoliopsida</taxon>
        <taxon>Liliopsida</taxon>
        <taxon>Poales</taxon>
        <taxon>Poaceae</taxon>
        <taxon>PACMAD clade</taxon>
        <taxon>Arundinoideae</taxon>
        <taxon>Arundineae</taxon>
        <taxon>Arundo</taxon>
    </lineage>
</organism>
<keyword evidence="3" id="KW-0808">Transferase</keyword>
<protein>
    <recommendedName>
        <fullName evidence="1">NAD(+) ADP-ribosyltransferase</fullName>
        <ecNumber evidence="1">2.4.2.30</ecNumber>
    </recommendedName>
</protein>
<dbReference type="Pfam" id="PF02877">
    <property type="entry name" value="PARP_reg"/>
    <property type="match status" value="1"/>
</dbReference>
<dbReference type="InterPro" id="IPR050800">
    <property type="entry name" value="ARTD/PARP"/>
</dbReference>